<evidence type="ECO:0000256" key="1">
    <source>
        <dbReference type="SAM" id="MobiDB-lite"/>
    </source>
</evidence>
<protein>
    <submittedName>
        <fullName evidence="3">Integral membrane protein</fullName>
    </submittedName>
</protein>
<evidence type="ECO:0000313" key="3">
    <source>
        <dbReference type="WBParaSite" id="L893_g17630.t1"/>
    </source>
</evidence>
<keyword evidence="2" id="KW-1185">Reference proteome</keyword>
<organism evidence="2 3">
    <name type="scientific">Steinernema glaseri</name>
    <dbReference type="NCBI Taxonomy" id="37863"/>
    <lineage>
        <taxon>Eukaryota</taxon>
        <taxon>Metazoa</taxon>
        <taxon>Ecdysozoa</taxon>
        <taxon>Nematoda</taxon>
        <taxon>Chromadorea</taxon>
        <taxon>Rhabditida</taxon>
        <taxon>Tylenchina</taxon>
        <taxon>Panagrolaimomorpha</taxon>
        <taxon>Strongyloidoidea</taxon>
        <taxon>Steinernematidae</taxon>
        <taxon>Steinernema</taxon>
    </lineage>
</organism>
<feature type="region of interest" description="Disordered" evidence="1">
    <location>
        <begin position="201"/>
        <end position="231"/>
    </location>
</feature>
<dbReference type="WBParaSite" id="L893_g17630.t1">
    <property type="protein sequence ID" value="L893_g17630.t1"/>
    <property type="gene ID" value="L893_g17630"/>
</dbReference>
<reference evidence="3" key="1">
    <citation type="submission" date="2016-11" db="UniProtKB">
        <authorList>
            <consortium name="WormBaseParasite"/>
        </authorList>
    </citation>
    <scope>IDENTIFICATION</scope>
</reference>
<feature type="region of interest" description="Disordered" evidence="1">
    <location>
        <begin position="49"/>
        <end position="102"/>
    </location>
</feature>
<proteinExistence type="predicted"/>
<dbReference type="Proteomes" id="UP000095287">
    <property type="component" value="Unplaced"/>
</dbReference>
<dbReference type="AlphaFoldDB" id="A0A1I7YLR1"/>
<accession>A0A1I7YLR1</accession>
<feature type="region of interest" description="Disordered" evidence="1">
    <location>
        <begin position="1"/>
        <end position="29"/>
    </location>
</feature>
<evidence type="ECO:0000313" key="2">
    <source>
        <dbReference type="Proteomes" id="UP000095287"/>
    </source>
</evidence>
<feature type="compositionally biased region" description="Gly residues" evidence="1">
    <location>
        <begin position="1"/>
        <end position="25"/>
    </location>
</feature>
<sequence length="231" mass="23478">RQAHPGLGGGGPPDRGGGGTPGGVLAGLAGKYRSGAHPRVAGGLQPAVRQGRAGPLHRAVGHHDRGRAVGTPGGGLRRRPGAAPLAGGRAGVRGGDGHHRAAQPCADPPWPGRQRAEHLCVPGQLFVPPSFRALVHPGCRRAGQDLRTGELPRHARLRERRGGAGADATQHAREHAGVRHGQRVADVATFSLPAHLAGMAQRHGVAQPGDVRETAGGAGRGAPIVRRGATA</sequence>
<name>A0A1I7YLR1_9BILA</name>